<proteinExistence type="predicted"/>
<evidence type="ECO:0000256" key="1">
    <source>
        <dbReference type="ARBA" id="ARBA00023172"/>
    </source>
</evidence>
<dbReference type="InterPro" id="IPR013762">
    <property type="entry name" value="Integrase-like_cat_sf"/>
</dbReference>
<evidence type="ECO:0000259" key="2">
    <source>
        <dbReference type="PROSITE" id="PS51898"/>
    </source>
</evidence>
<organism evidence="3 4">
    <name type="scientific">Actinacidiphila polyblastidii</name>
    <dbReference type="NCBI Taxonomy" id="3110430"/>
    <lineage>
        <taxon>Bacteria</taxon>
        <taxon>Bacillati</taxon>
        <taxon>Actinomycetota</taxon>
        <taxon>Actinomycetes</taxon>
        <taxon>Kitasatosporales</taxon>
        <taxon>Streptomycetaceae</taxon>
        <taxon>Actinacidiphila</taxon>
    </lineage>
</organism>
<keyword evidence="4" id="KW-1185">Reference proteome</keyword>
<sequence>MPTTSWPALDALDTLLGRLPAGPSRRRQLGMVRAELAQALTLGTLPVAAQGGLARLLADDTLRTYVRVAGTGSLRTRTVRGARPPTAAATNAARLACLDQIRRAAGLPPIGWGQAVPVAPRPTPLAAQITDLREQLGHALITRASTPGQIRLHAVVALVLDTAARSGELADRRLTDLDLATRQLRLLRQPQHGTHAPPRHESVPLTHLSVAALERWLPVRDRLVQRAHGTSRLWVSLTPNHSGVVDPAVPLVRRPAGMPLEERGLLRSYQQGRAAHGLTALLPPKLEQLRRAVVATLDMS</sequence>
<dbReference type="Gene3D" id="1.10.443.10">
    <property type="entry name" value="Intergrase catalytic core"/>
    <property type="match status" value="1"/>
</dbReference>
<dbReference type="SUPFAM" id="SSF56349">
    <property type="entry name" value="DNA breaking-rejoining enzymes"/>
    <property type="match status" value="1"/>
</dbReference>
<dbReference type="InterPro" id="IPR002104">
    <property type="entry name" value="Integrase_catalytic"/>
</dbReference>
<dbReference type="RefSeq" id="WP_330800343.1">
    <property type="nucleotide sequence ID" value="NZ_JAZEWV010000049.1"/>
</dbReference>
<accession>A0ABU7PLA3</accession>
<comment type="caution">
    <text evidence="3">The sequence shown here is derived from an EMBL/GenBank/DDBJ whole genome shotgun (WGS) entry which is preliminary data.</text>
</comment>
<dbReference type="Proteomes" id="UP001344658">
    <property type="component" value="Unassembled WGS sequence"/>
</dbReference>
<dbReference type="PROSITE" id="PS51898">
    <property type="entry name" value="TYR_RECOMBINASE"/>
    <property type="match status" value="1"/>
</dbReference>
<name>A0ABU7PLA3_9ACTN</name>
<protein>
    <recommendedName>
        <fullName evidence="2">Tyr recombinase domain-containing protein</fullName>
    </recommendedName>
</protein>
<reference evidence="3 4" key="1">
    <citation type="submission" date="2023-12" db="EMBL/GenBank/DDBJ databases">
        <title>Streptomyces sp. V4-01.</title>
        <authorList>
            <person name="Somphong A."/>
            <person name="Phongsopitanun W."/>
        </authorList>
    </citation>
    <scope>NUCLEOTIDE SEQUENCE [LARGE SCALE GENOMIC DNA]</scope>
    <source>
        <strain evidence="3 4">V4-01</strain>
    </source>
</reference>
<dbReference type="EMBL" id="JAZEWV010000049">
    <property type="protein sequence ID" value="MEE4546621.1"/>
    <property type="molecule type" value="Genomic_DNA"/>
</dbReference>
<feature type="domain" description="Tyr recombinase" evidence="2">
    <location>
        <begin position="120"/>
        <end position="300"/>
    </location>
</feature>
<evidence type="ECO:0000313" key="4">
    <source>
        <dbReference type="Proteomes" id="UP001344658"/>
    </source>
</evidence>
<evidence type="ECO:0000313" key="3">
    <source>
        <dbReference type="EMBL" id="MEE4546621.1"/>
    </source>
</evidence>
<dbReference type="InterPro" id="IPR011010">
    <property type="entry name" value="DNA_brk_join_enz"/>
</dbReference>
<gene>
    <name evidence="3" type="ORF">V2S66_32240</name>
</gene>
<keyword evidence="1" id="KW-0233">DNA recombination</keyword>